<feature type="domain" description="Amino acid permease/ SLC12A" evidence="7">
    <location>
        <begin position="51"/>
        <end position="203"/>
    </location>
</feature>
<evidence type="ECO:0000259" key="7">
    <source>
        <dbReference type="Pfam" id="PF00324"/>
    </source>
</evidence>
<feature type="domain" description="Amino acid permease/ SLC12A" evidence="7">
    <location>
        <begin position="206"/>
        <end position="264"/>
    </location>
</feature>
<dbReference type="InterPro" id="IPR050524">
    <property type="entry name" value="APC_YAT"/>
</dbReference>
<name>A0A9N8J7X4_9PEZI</name>
<reference evidence="8" key="1">
    <citation type="submission" date="2020-06" db="EMBL/GenBank/DDBJ databases">
        <authorList>
            <person name="Onetto C."/>
        </authorList>
    </citation>
    <scope>NUCLEOTIDE SEQUENCE</scope>
</reference>
<dbReference type="Pfam" id="PF00324">
    <property type="entry name" value="AA_permease"/>
    <property type="match status" value="2"/>
</dbReference>
<gene>
    <name evidence="8" type="ORF">AWRI4619_LOCUS1285</name>
</gene>
<keyword evidence="2 6" id="KW-0812">Transmembrane</keyword>
<feature type="transmembrane region" description="Helical" evidence="6">
    <location>
        <begin position="173"/>
        <end position="196"/>
    </location>
</feature>
<evidence type="ECO:0000256" key="3">
    <source>
        <dbReference type="ARBA" id="ARBA00022989"/>
    </source>
</evidence>
<feature type="region of interest" description="Disordered" evidence="5">
    <location>
        <begin position="1"/>
        <end position="22"/>
    </location>
</feature>
<feature type="transmembrane region" description="Helical" evidence="6">
    <location>
        <begin position="106"/>
        <end position="128"/>
    </location>
</feature>
<dbReference type="EMBL" id="CAIJEN010000001">
    <property type="protein sequence ID" value="CAD0082718.1"/>
    <property type="molecule type" value="Genomic_DNA"/>
</dbReference>
<evidence type="ECO:0000256" key="2">
    <source>
        <dbReference type="ARBA" id="ARBA00022692"/>
    </source>
</evidence>
<dbReference type="GO" id="GO:0015171">
    <property type="term" value="F:amino acid transmembrane transporter activity"/>
    <property type="evidence" value="ECO:0007669"/>
    <property type="project" value="TreeGrafter"/>
</dbReference>
<evidence type="ECO:0000313" key="9">
    <source>
        <dbReference type="Proteomes" id="UP000716446"/>
    </source>
</evidence>
<comment type="caution">
    <text evidence="8">The sequence shown here is derived from an EMBL/GenBank/DDBJ whole genome shotgun (WGS) entry which is preliminary data.</text>
</comment>
<keyword evidence="3 6" id="KW-1133">Transmembrane helix</keyword>
<evidence type="ECO:0000256" key="6">
    <source>
        <dbReference type="SAM" id="Phobius"/>
    </source>
</evidence>
<feature type="transmembrane region" description="Helical" evidence="6">
    <location>
        <begin position="140"/>
        <end position="161"/>
    </location>
</feature>
<protein>
    <recommendedName>
        <fullName evidence="7">Amino acid permease/ SLC12A domain-containing protein</fullName>
    </recommendedName>
</protein>
<keyword evidence="9" id="KW-1185">Reference proteome</keyword>
<evidence type="ECO:0000256" key="4">
    <source>
        <dbReference type="ARBA" id="ARBA00023136"/>
    </source>
</evidence>
<dbReference type="GO" id="GO:0016020">
    <property type="term" value="C:membrane"/>
    <property type="evidence" value="ECO:0007669"/>
    <property type="project" value="UniProtKB-SubCell"/>
</dbReference>
<feature type="compositionally biased region" description="Basic and acidic residues" evidence="5">
    <location>
        <begin position="1"/>
        <end position="19"/>
    </location>
</feature>
<evidence type="ECO:0000256" key="5">
    <source>
        <dbReference type="SAM" id="MobiDB-lite"/>
    </source>
</evidence>
<dbReference type="InterPro" id="IPR004841">
    <property type="entry name" value="AA-permease/SLC12A_dom"/>
</dbReference>
<feature type="transmembrane region" description="Helical" evidence="6">
    <location>
        <begin position="229"/>
        <end position="251"/>
    </location>
</feature>
<keyword evidence="4 6" id="KW-0472">Membrane</keyword>
<feature type="transmembrane region" description="Helical" evidence="6">
    <location>
        <begin position="34"/>
        <end position="57"/>
    </location>
</feature>
<dbReference type="PANTHER" id="PTHR43341:SF15">
    <property type="entry name" value="GENERAL AMINO ACID PERMEASE AGP2"/>
    <property type="match status" value="1"/>
</dbReference>
<dbReference type="AlphaFoldDB" id="A0A9N8J7X4"/>
<dbReference type="Gene3D" id="1.20.1740.10">
    <property type="entry name" value="Amino acid/polyamine transporter I"/>
    <property type="match status" value="1"/>
</dbReference>
<feature type="transmembrane region" description="Helical" evidence="6">
    <location>
        <begin position="63"/>
        <end position="85"/>
    </location>
</feature>
<proteinExistence type="predicted"/>
<sequence>MERSSYSRNDTQDHHKETVPDGSKVSMDIGQVSLVSMISVVYGMLLTQLIVALFVAIGSGVTSDPLCLLCAFVFWATVVFSVAQCQTEMFTLFPLDGSYIRLAGRMVDPALGVTAGWNLFFAQTSYVIFEATIINTLVSYWGYGQSPAILISVSLLFYLALNMYRADLFGEAEFWLALGKILLATGLILYTFIVMLGGNPLHDTLTNGSDTYAGSSPYVISMQRLKTSVLPSIVNAALITCIVSAGNAYTFNASRSLHALSLDG</sequence>
<dbReference type="PANTHER" id="PTHR43341">
    <property type="entry name" value="AMINO ACID PERMEASE"/>
    <property type="match status" value="1"/>
</dbReference>
<accession>A0A9N8J7X4</accession>
<comment type="subcellular location">
    <subcellularLocation>
        <location evidence="1">Membrane</location>
        <topology evidence="1">Multi-pass membrane protein</topology>
    </subcellularLocation>
</comment>
<evidence type="ECO:0000313" key="8">
    <source>
        <dbReference type="EMBL" id="CAD0082718.1"/>
    </source>
</evidence>
<evidence type="ECO:0000256" key="1">
    <source>
        <dbReference type="ARBA" id="ARBA00004141"/>
    </source>
</evidence>
<dbReference type="Proteomes" id="UP000716446">
    <property type="component" value="Unassembled WGS sequence"/>
</dbReference>
<organism evidence="8 9">
    <name type="scientific">Aureobasidium vineae</name>
    <dbReference type="NCBI Taxonomy" id="2773715"/>
    <lineage>
        <taxon>Eukaryota</taxon>
        <taxon>Fungi</taxon>
        <taxon>Dikarya</taxon>
        <taxon>Ascomycota</taxon>
        <taxon>Pezizomycotina</taxon>
        <taxon>Dothideomycetes</taxon>
        <taxon>Dothideomycetidae</taxon>
        <taxon>Dothideales</taxon>
        <taxon>Saccotheciaceae</taxon>
        <taxon>Aureobasidium</taxon>
    </lineage>
</organism>